<comment type="pathway">
    <text evidence="2 11">Cofactor biosynthesis; NAD(+) biosynthesis; deamido-NAD(+) from nicotinate D-ribonucleotide: step 1/1.</text>
</comment>
<dbReference type="UniPathway" id="UPA00253">
    <property type="reaction ID" value="UER00332"/>
</dbReference>
<dbReference type="SUPFAM" id="SSF52374">
    <property type="entry name" value="Nucleotidylyl transferase"/>
    <property type="match status" value="1"/>
</dbReference>
<dbReference type="Gene3D" id="3.40.50.620">
    <property type="entry name" value="HUPs"/>
    <property type="match status" value="1"/>
</dbReference>
<dbReference type="Pfam" id="PF01467">
    <property type="entry name" value="CTP_transf_like"/>
    <property type="match status" value="1"/>
</dbReference>
<dbReference type="OrthoDB" id="5295945at2"/>
<keyword evidence="8 11" id="KW-0067">ATP-binding</keyword>
<evidence type="ECO:0000256" key="5">
    <source>
        <dbReference type="ARBA" id="ARBA00022679"/>
    </source>
</evidence>
<evidence type="ECO:0000256" key="8">
    <source>
        <dbReference type="ARBA" id="ARBA00022840"/>
    </source>
</evidence>
<keyword evidence="14" id="KW-1185">Reference proteome</keyword>
<gene>
    <name evidence="11" type="primary">nadD</name>
    <name evidence="13" type="ORF">B1806_14690</name>
</gene>
<keyword evidence="6 11" id="KW-0548">Nucleotidyltransferase</keyword>
<evidence type="ECO:0000256" key="11">
    <source>
        <dbReference type="HAMAP-Rule" id="MF_00244"/>
    </source>
</evidence>
<evidence type="ECO:0000259" key="12">
    <source>
        <dbReference type="Pfam" id="PF01467"/>
    </source>
</evidence>
<dbReference type="NCBIfam" id="TIGR00482">
    <property type="entry name" value="nicotinate (nicotinamide) nucleotide adenylyltransferase"/>
    <property type="match status" value="1"/>
</dbReference>
<accession>A0A4S3KG24</accession>
<dbReference type="NCBIfam" id="TIGR00125">
    <property type="entry name" value="cyt_tran_rel"/>
    <property type="match status" value="1"/>
</dbReference>
<organism evidence="13 14">
    <name type="scientific">Metallibacterium scheffleri</name>
    <dbReference type="NCBI Taxonomy" id="993689"/>
    <lineage>
        <taxon>Bacteria</taxon>
        <taxon>Pseudomonadati</taxon>
        <taxon>Pseudomonadota</taxon>
        <taxon>Gammaproteobacteria</taxon>
        <taxon>Lysobacterales</taxon>
        <taxon>Rhodanobacteraceae</taxon>
        <taxon>Metallibacterium</taxon>
    </lineage>
</organism>
<dbReference type="InterPro" id="IPR004821">
    <property type="entry name" value="Cyt_trans-like"/>
</dbReference>
<reference evidence="13 14" key="1">
    <citation type="submission" date="2017-02" db="EMBL/GenBank/DDBJ databases">
        <title>Whole genome sequencing of Metallibacterium scheffleri DSM 24874 (T).</title>
        <authorList>
            <person name="Kumar S."/>
            <person name="Patil P."/>
            <person name="Patil P.B."/>
        </authorList>
    </citation>
    <scope>NUCLEOTIDE SEQUENCE [LARGE SCALE GENOMIC DNA]</scope>
    <source>
        <strain evidence="13 14">DSM 24874</strain>
    </source>
</reference>
<dbReference type="HAMAP" id="MF_00244">
    <property type="entry name" value="NaMN_adenylyltr"/>
    <property type="match status" value="1"/>
</dbReference>
<evidence type="ECO:0000256" key="7">
    <source>
        <dbReference type="ARBA" id="ARBA00022741"/>
    </source>
</evidence>
<dbReference type="CDD" id="cd02165">
    <property type="entry name" value="NMNAT"/>
    <property type="match status" value="1"/>
</dbReference>
<comment type="similarity">
    <text evidence="3 11">Belongs to the NadD family.</text>
</comment>
<dbReference type="PANTHER" id="PTHR39321:SF3">
    <property type="entry name" value="PHOSPHOPANTETHEINE ADENYLYLTRANSFERASE"/>
    <property type="match status" value="1"/>
</dbReference>
<evidence type="ECO:0000256" key="4">
    <source>
        <dbReference type="ARBA" id="ARBA00022642"/>
    </source>
</evidence>
<evidence type="ECO:0000313" key="13">
    <source>
        <dbReference type="EMBL" id="THD07543.1"/>
    </source>
</evidence>
<dbReference type="GO" id="GO:0005524">
    <property type="term" value="F:ATP binding"/>
    <property type="evidence" value="ECO:0007669"/>
    <property type="project" value="UniProtKB-KW"/>
</dbReference>
<evidence type="ECO:0000256" key="3">
    <source>
        <dbReference type="ARBA" id="ARBA00009014"/>
    </source>
</evidence>
<dbReference type="Proteomes" id="UP000307749">
    <property type="component" value="Unassembled WGS sequence"/>
</dbReference>
<dbReference type="EC" id="2.7.7.18" evidence="11"/>
<dbReference type="EMBL" id="MWQO01000059">
    <property type="protein sequence ID" value="THD07543.1"/>
    <property type="molecule type" value="Genomic_DNA"/>
</dbReference>
<proteinExistence type="inferred from homology"/>
<dbReference type="InterPro" id="IPR014729">
    <property type="entry name" value="Rossmann-like_a/b/a_fold"/>
</dbReference>
<evidence type="ECO:0000313" key="14">
    <source>
        <dbReference type="Proteomes" id="UP000307749"/>
    </source>
</evidence>
<evidence type="ECO:0000256" key="6">
    <source>
        <dbReference type="ARBA" id="ARBA00022695"/>
    </source>
</evidence>
<keyword evidence="4 11" id="KW-0662">Pyridine nucleotide biosynthesis</keyword>
<dbReference type="PANTHER" id="PTHR39321">
    <property type="entry name" value="NICOTINATE-NUCLEOTIDE ADENYLYLTRANSFERASE-RELATED"/>
    <property type="match status" value="1"/>
</dbReference>
<dbReference type="STRING" id="993689.GCA_002077135_03036"/>
<name>A0A4S3KG24_9GAMM</name>
<keyword evidence="5 11" id="KW-0808">Transferase</keyword>
<dbReference type="NCBIfam" id="NF000839">
    <property type="entry name" value="PRK00071.1-1"/>
    <property type="match status" value="1"/>
</dbReference>
<comment type="function">
    <text evidence="1 11">Catalyzes the reversible adenylation of nicotinate mononucleotide (NaMN) to nicotinic acid adenine dinucleotide (NaAD).</text>
</comment>
<comment type="caution">
    <text evidence="13">The sequence shown here is derived from an EMBL/GenBank/DDBJ whole genome shotgun (WGS) entry which is preliminary data.</text>
</comment>
<dbReference type="AlphaFoldDB" id="A0A4S3KG24"/>
<comment type="catalytic activity">
    <reaction evidence="10 11">
        <text>nicotinate beta-D-ribonucleotide + ATP + H(+) = deamido-NAD(+) + diphosphate</text>
        <dbReference type="Rhea" id="RHEA:22860"/>
        <dbReference type="ChEBI" id="CHEBI:15378"/>
        <dbReference type="ChEBI" id="CHEBI:30616"/>
        <dbReference type="ChEBI" id="CHEBI:33019"/>
        <dbReference type="ChEBI" id="CHEBI:57502"/>
        <dbReference type="ChEBI" id="CHEBI:58437"/>
        <dbReference type="EC" id="2.7.7.18"/>
    </reaction>
</comment>
<dbReference type="InterPro" id="IPR005248">
    <property type="entry name" value="NadD/NMNAT"/>
</dbReference>
<sequence>MARVRAPAGGADAAARRGCAGLSRGVATPAPRPLAIFGGTFDPVHLGHLRAAWEAAEQLDAEVRLLPARVPPHRPQPLASAAARVALLRAALAGQDRLGLDLRELARPGPSYSVDTLSALRAEYGTQRPLILLLGEDACAGLPSWDRWMQLFDLAHIVVLTRPASRPPWPDSLQRQWRQRAVAAPAALRAAAAGAMFSLRVSALEISASQVRALLAAGREPRYLLPDALLADAALLAPYRMPPL</sequence>
<keyword evidence="7 11" id="KW-0547">Nucleotide-binding</keyword>
<evidence type="ECO:0000256" key="2">
    <source>
        <dbReference type="ARBA" id="ARBA00005019"/>
    </source>
</evidence>
<keyword evidence="9 11" id="KW-0520">NAD</keyword>
<feature type="domain" description="Cytidyltransferase-like" evidence="12">
    <location>
        <begin position="36"/>
        <end position="212"/>
    </location>
</feature>
<evidence type="ECO:0000256" key="9">
    <source>
        <dbReference type="ARBA" id="ARBA00023027"/>
    </source>
</evidence>
<dbReference type="GO" id="GO:0004515">
    <property type="term" value="F:nicotinate-nucleotide adenylyltransferase activity"/>
    <property type="evidence" value="ECO:0007669"/>
    <property type="project" value="UniProtKB-UniRule"/>
</dbReference>
<protein>
    <recommendedName>
        <fullName evidence="11">Probable nicotinate-nucleotide adenylyltransferase</fullName>
        <ecNumber evidence="11">2.7.7.18</ecNumber>
    </recommendedName>
    <alternativeName>
        <fullName evidence="11">Deamido-NAD(+) diphosphorylase</fullName>
    </alternativeName>
    <alternativeName>
        <fullName evidence="11">Deamido-NAD(+) pyrophosphorylase</fullName>
    </alternativeName>
    <alternativeName>
        <fullName evidence="11">Nicotinate mononucleotide adenylyltransferase</fullName>
        <shortName evidence="11">NaMN adenylyltransferase</shortName>
    </alternativeName>
</protein>
<dbReference type="GO" id="GO:0009435">
    <property type="term" value="P:NAD+ biosynthetic process"/>
    <property type="evidence" value="ECO:0007669"/>
    <property type="project" value="UniProtKB-UniRule"/>
</dbReference>
<evidence type="ECO:0000256" key="10">
    <source>
        <dbReference type="ARBA" id="ARBA00048721"/>
    </source>
</evidence>
<evidence type="ECO:0000256" key="1">
    <source>
        <dbReference type="ARBA" id="ARBA00002324"/>
    </source>
</evidence>